<reference evidence="4 5" key="1">
    <citation type="submission" date="2020-01" db="EMBL/GenBank/DDBJ databases">
        <authorList>
            <person name="Kim M.K."/>
        </authorList>
    </citation>
    <scope>NUCLEOTIDE SEQUENCE [LARGE SCALE GENOMIC DNA]</scope>
    <source>
        <strain evidence="4 5">BT213</strain>
    </source>
</reference>
<feature type="compositionally biased region" description="Basic and acidic residues" evidence="2">
    <location>
        <begin position="94"/>
        <end position="110"/>
    </location>
</feature>
<dbReference type="AlphaFoldDB" id="A0A6B2H730"/>
<feature type="region of interest" description="Disordered" evidence="2">
    <location>
        <begin position="94"/>
        <end position="123"/>
    </location>
</feature>
<evidence type="ECO:0000256" key="2">
    <source>
        <dbReference type="SAM" id="MobiDB-lite"/>
    </source>
</evidence>
<dbReference type="Proteomes" id="UP000478546">
    <property type="component" value="Unassembled WGS sequence"/>
</dbReference>
<evidence type="ECO:0000313" key="4">
    <source>
        <dbReference type="EMBL" id="NDK55720.1"/>
    </source>
</evidence>
<keyword evidence="5" id="KW-1185">Reference proteome</keyword>
<protein>
    <submittedName>
        <fullName evidence="4">Uncharacterized protein</fullName>
    </submittedName>
</protein>
<feature type="coiled-coil region" evidence="1">
    <location>
        <begin position="51"/>
        <end position="78"/>
    </location>
</feature>
<feature type="chain" id="PRO_5025485799" evidence="3">
    <location>
        <begin position="25"/>
        <end position="123"/>
    </location>
</feature>
<evidence type="ECO:0000313" key="5">
    <source>
        <dbReference type="Proteomes" id="UP000478546"/>
    </source>
</evidence>
<dbReference type="EMBL" id="JAAEAA010000007">
    <property type="protein sequence ID" value="NDK55720.1"/>
    <property type="molecule type" value="Genomic_DNA"/>
</dbReference>
<feature type="signal peptide" evidence="3">
    <location>
        <begin position="1"/>
        <end position="24"/>
    </location>
</feature>
<sequence length="123" mass="13735">MTYKFILLPLITGLFLFAATPSFAQNAPTKEEQKQAQEFDKEKAIRDELRLQATKDLKAQTKADAKRAEAKANEAKRIDKEASYAAKQAKRAARMEAKAQHNRIEADKQANKAAKAATKSNKN</sequence>
<comment type="caution">
    <text evidence="4">The sequence shown here is derived from an EMBL/GenBank/DDBJ whole genome shotgun (WGS) entry which is preliminary data.</text>
</comment>
<name>A0A6B2H730_9BACT</name>
<gene>
    <name evidence="4" type="ORF">GWO68_07325</name>
</gene>
<keyword evidence="1" id="KW-0175">Coiled coil</keyword>
<proteinExistence type="predicted"/>
<accession>A0A6B2H730</accession>
<feature type="compositionally biased region" description="Low complexity" evidence="2">
    <location>
        <begin position="111"/>
        <end position="123"/>
    </location>
</feature>
<keyword evidence="3" id="KW-0732">Signal</keyword>
<evidence type="ECO:0000256" key="1">
    <source>
        <dbReference type="SAM" id="Coils"/>
    </source>
</evidence>
<evidence type="ECO:0000256" key="3">
    <source>
        <dbReference type="SAM" id="SignalP"/>
    </source>
</evidence>
<organism evidence="4 5">
    <name type="scientific">Pontibacter fetidus</name>
    <dbReference type="NCBI Taxonomy" id="2700082"/>
    <lineage>
        <taxon>Bacteria</taxon>
        <taxon>Pseudomonadati</taxon>
        <taxon>Bacteroidota</taxon>
        <taxon>Cytophagia</taxon>
        <taxon>Cytophagales</taxon>
        <taxon>Hymenobacteraceae</taxon>
        <taxon>Pontibacter</taxon>
    </lineage>
</organism>
<dbReference type="RefSeq" id="WP_162345780.1">
    <property type="nucleotide sequence ID" value="NZ_JAAEAA010000007.1"/>
</dbReference>